<keyword evidence="2" id="KW-1185">Reference proteome</keyword>
<dbReference type="Proteomes" id="UP000268084">
    <property type="component" value="Chromosome"/>
</dbReference>
<dbReference type="KEGG" id="nak:EH165_01775"/>
<dbReference type="Pfam" id="PF14013">
    <property type="entry name" value="MT0933_antitox"/>
    <property type="match status" value="1"/>
</dbReference>
<accession>A0A3G8ZTF3</accession>
<organism evidence="1 2">
    <name type="scientific">Nakamurella antarctica</name>
    <dbReference type="NCBI Taxonomy" id="1902245"/>
    <lineage>
        <taxon>Bacteria</taxon>
        <taxon>Bacillati</taxon>
        <taxon>Actinomycetota</taxon>
        <taxon>Actinomycetes</taxon>
        <taxon>Nakamurellales</taxon>
        <taxon>Nakamurellaceae</taxon>
        <taxon>Nakamurella</taxon>
    </lineage>
</organism>
<dbReference type="AlphaFoldDB" id="A0A3G8ZTF3"/>
<dbReference type="OrthoDB" id="5125103at2"/>
<sequence>MVDFGGLADKAKDLIADNSEKIKSGVETAGNFVGEKIGHEKVDGIEDKIDGFVDKLAAEQAAKPADPA</sequence>
<dbReference type="EMBL" id="CP034170">
    <property type="protein sequence ID" value="AZI57081.1"/>
    <property type="molecule type" value="Genomic_DNA"/>
</dbReference>
<dbReference type="InterPro" id="IPR028037">
    <property type="entry name" value="Antitoxin_Rv0909/MT0933"/>
</dbReference>
<reference evidence="1 2" key="1">
    <citation type="submission" date="2018-11" db="EMBL/GenBank/DDBJ databases">
        <authorList>
            <person name="Da X."/>
        </authorList>
    </citation>
    <scope>NUCLEOTIDE SEQUENCE [LARGE SCALE GENOMIC DNA]</scope>
    <source>
        <strain evidence="1 2">S14-144</strain>
    </source>
</reference>
<name>A0A3G8ZTF3_9ACTN</name>
<reference evidence="1 2" key="2">
    <citation type="submission" date="2018-12" db="EMBL/GenBank/DDBJ databases">
        <title>Nakamurella antarcticus sp. nov., isolated from Antarctica South Shetland Islands soil.</title>
        <authorList>
            <person name="Peng F."/>
        </authorList>
    </citation>
    <scope>NUCLEOTIDE SEQUENCE [LARGE SCALE GENOMIC DNA]</scope>
    <source>
        <strain evidence="1 2">S14-144</strain>
    </source>
</reference>
<evidence type="ECO:0000313" key="2">
    <source>
        <dbReference type="Proteomes" id="UP000268084"/>
    </source>
</evidence>
<dbReference type="RefSeq" id="WP_124797766.1">
    <property type="nucleotide sequence ID" value="NZ_CP034170.1"/>
</dbReference>
<proteinExistence type="predicted"/>
<protein>
    <submittedName>
        <fullName evidence="1">Antitoxin</fullName>
    </submittedName>
</protein>
<evidence type="ECO:0000313" key="1">
    <source>
        <dbReference type="EMBL" id="AZI57081.1"/>
    </source>
</evidence>
<gene>
    <name evidence="1" type="ORF">EH165_01775</name>
</gene>